<feature type="domain" description="NAC" evidence="6">
    <location>
        <begin position="26"/>
        <end position="192"/>
    </location>
</feature>
<accession>A0AAV2E9F8</accession>
<dbReference type="SUPFAM" id="SSF101941">
    <property type="entry name" value="NAC domain"/>
    <property type="match status" value="1"/>
</dbReference>
<evidence type="ECO:0000313" key="7">
    <source>
        <dbReference type="EMBL" id="CAL1382442.1"/>
    </source>
</evidence>
<keyword evidence="8" id="KW-1185">Reference proteome</keyword>
<evidence type="ECO:0000256" key="3">
    <source>
        <dbReference type="ARBA" id="ARBA00023163"/>
    </source>
</evidence>
<evidence type="ECO:0000256" key="4">
    <source>
        <dbReference type="ARBA" id="ARBA00023242"/>
    </source>
</evidence>
<dbReference type="InterPro" id="IPR036093">
    <property type="entry name" value="NAC_dom_sf"/>
</dbReference>
<organism evidence="7 8">
    <name type="scientific">Linum trigynum</name>
    <dbReference type="NCBI Taxonomy" id="586398"/>
    <lineage>
        <taxon>Eukaryota</taxon>
        <taxon>Viridiplantae</taxon>
        <taxon>Streptophyta</taxon>
        <taxon>Embryophyta</taxon>
        <taxon>Tracheophyta</taxon>
        <taxon>Spermatophyta</taxon>
        <taxon>Magnoliopsida</taxon>
        <taxon>eudicotyledons</taxon>
        <taxon>Gunneridae</taxon>
        <taxon>Pentapetalae</taxon>
        <taxon>rosids</taxon>
        <taxon>fabids</taxon>
        <taxon>Malpighiales</taxon>
        <taxon>Linaceae</taxon>
        <taxon>Linum</taxon>
    </lineage>
</organism>
<protein>
    <recommendedName>
        <fullName evidence="6">NAC domain-containing protein</fullName>
    </recommendedName>
</protein>
<evidence type="ECO:0000256" key="1">
    <source>
        <dbReference type="ARBA" id="ARBA00023015"/>
    </source>
</evidence>
<evidence type="ECO:0000256" key="2">
    <source>
        <dbReference type="ARBA" id="ARBA00023125"/>
    </source>
</evidence>
<reference evidence="7 8" key="1">
    <citation type="submission" date="2024-04" db="EMBL/GenBank/DDBJ databases">
        <authorList>
            <person name="Fracassetti M."/>
        </authorList>
    </citation>
    <scope>NUCLEOTIDE SEQUENCE [LARGE SCALE GENOMIC DNA]</scope>
</reference>
<dbReference type="Proteomes" id="UP001497516">
    <property type="component" value="Chromosome 4"/>
</dbReference>
<gene>
    <name evidence="7" type="ORF">LTRI10_LOCUS23765</name>
</gene>
<dbReference type="GO" id="GO:0003677">
    <property type="term" value="F:DNA binding"/>
    <property type="evidence" value="ECO:0007669"/>
    <property type="project" value="UniProtKB-KW"/>
</dbReference>
<keyword evidence="1" id="KW-0805">Transcription regulation</keyword>
<dbReference type="PANTHER" id="PTHR31719">
    <property type="entry name" value="NAC TRANSCRIPTION FACTOR 56"/>
    <property type="match status" value="1"/>
</dbReference>
<dbReference type="InterPro" id="IPR003441">
    <property type="entry name" value="NAC-dom"/>
</dbReference>
<keyword evidence="2" id="KW-0238">DNA-binding</keyword>
<dbReference type="EMBL" id="OZ034817">
    <property type="protein sequence ID" value="CAL1382442.1"/>
    <property type="molecule type" value="Genomic_DNA"/>
</dbReference>
<evidence type="ECO:0000259" key="6">
    <source>
        <dbReference type="PROSITE" id="PS51005"/>
    </source>
</evidence>
<keyword evidence="4" id="KW-0539">Nucleus</keyword>
<keyword evidence="3" id="KW-0804">Transcription</keyword>
<dbReference type="Pfam" id="PF02365">
    <property type="entry name" value="NAM"/>
    <property type="match status" value="1"/>
</dbReference>
<evidence type="ECO:0000313" key="8">
    <source>
        <dbReference type="Proteomes" id="UP001497516"/>
    </source>
</evidence>
<dbReference type="PROSITE" id="PS51005">
    <property type="entry name" value="NAC"/>
    <property type="match status" value="1"/>
</dbReference>
<dbReference type="GO" id="GO:0006355">
    <property type="term" value="P:regulation of DNA-templated transcription"/>
    <property type="evidence" value="ECO:0007669"/>
    <property type="project" value="InterPro"/>
</dbReference>
<proteinExistence type="predicted"/>
<sequence length="494" mass="53637">MSAVSIWQNGGPSSTAAGASNAAAQLPPGGKFVPTDGELLGYYLYNHIRRTLPSDHYSVIRHHDLYGDDEPWEIWKLLQSGEQPGDVYVFTNLKKKVKSGGGKGTRCDRKVGKSGGSWHREDKGTEFSLIRRARSPLEKDERWIGTRKRFNYRNPNPNFANESEKWILHEFGMTKDGRCDEESEVVCLLRNNGSPSANAVVEAARSSALARRKRKLEDYIMQLGCAASSSKRACYNPDPQIPLPSSAVECSSSSSKAPLSTMVLEQQPEPVEQEQDSTTLDIISIIDFDSLGDEFDFDCGDQGGSCTDPQSVLDFPQVSSDDHDDYEHHSATATETVPEEANEPLYLLQPPAPTADSQPAANPLVDEDQGKKIMVVVAENDGQQAGAMAAAVADDTPEGTENIVVANADNGGQATDATMERIVLPLEAAMGGGGCCDYDYGSTDQVEMLKGYGFGGGGFSDLLDMPLSFEFPLCGFEQMDCPSAFVDLWNFGLL</sequence>
<dbReference type="AlphaFoldDB" id="A0AAV2E9F8"/>
<feature type="region of interest" description="Disordered" evidence="5">
    <location>
        <begin position="299"/>
        <end position="340"/>
    </location>
</feature>
<name>A0AAV2E9F8_9ROSI</name>
<evidence type="ECO:0000256" key="5">
    <source>
        <dbReference type="SAM" id="MobiDB-lite"/>
    </source>
</evidence>
<dbReference type="PANTHER" id="PTHR31719:SF43">
    <property type="entry name" value="NAC TRANSCRIPTION FACTOR 56"/>
    <property type="match status" value="1"/>
</dbReference>
<dbReference type="Gene3D" id="2.170.150.80">
    <property type="entry name" value="NAC domain"/>
    <property type="match status" value="1"/>
</dbReference>